<keyword evidence="9" id="KW-0406">Ion transport</keyword>
<dbReference type="GO" id="GO:0006811">
    <property type="term" value="P:monoatomic ion transport"/>
    <property type="evidence" value="ECO:0007669"/>
    <property type="project" value="UniProtKB-KW"/>
</dbReference>
<evidence type="ECO:0000256" key="16">
    <source>
        <dbReference type="SAM" id="SignalP"/>
    </source>
</evidence>
<keyword evidence="13" id="KW-0998">Cell outer membrane</keyword>
<keyword evidence="21" id="KW-1185">Reference proteome</keyword>
<evidence type="ECO:0000259" key="19">
    <source>
        <dbReference type="Pfam" id="PF22461"/>
    </source>
</evidence>
<keyword evidence="12" id="KW-0564">Palmitate</keyword>
<feature type="domain" description="Polysaccharide export protein N-terminal" evidence="17">
    <location>
        <begin position="113"/>
        <end position="176"/>
    </location>
</feature>
<keyword evidence="6" id="KW-0812">Transmembrane</keyword>
<evidence type="ECO:0000256" key="14">
    <source>
        <dbReference type="ARBA" id="ARBA00023288"/>
    </source>
</evidence>
<dbReference type="Pfam" id="PF22461">
    <property type="entry name" value="SLBB_2"/>
    <property type="match status" value="1"/>
</dbReference>
<evidence type="ECO:0000256" key="12">
    <source>
        <dbReference type="ARBA" id="ARBA00023139"/>
    </source>
</evidence>
<keyword evidence="5" id="KW-0762">Sugar transport</keyword>
<keyword evidence="3" id="KW-0813">Transport</keyword>
<evidence type="ECO:0000259" key="18">
    <source>
        <dbReference type="Pfam" id="PF10531"/>
    </source>
</evidence>
<evidence type="ECO:0000256" key="15">
    <source>
        <dbReference type="SAM" id="MobiDB-lite"/>
    </source>
</evidence>
<feature type="chain" id="PRO_5020353368" evidence="16">
    <location>
        <begin position="19"/>
        <end position="978"/>
    </location>
</feature>
<evidence type="ECO:0000256" key="11">
    <source>
        <dbReference type="ARBA" id="ARBA00023136"/>
    </source>
</evidence>
<feature type="domain" description="Soluble ligand binding" evidence="18">
    <location>
        <begin position="278"/>
        <end position="324"/>
    </location>
</feature>
<feature type="domain" description="Soluble ligand binding" evidence="18">
    <location>
        <begin position="861"/>
        <end position="908"/>
    </location>
</feature>
<evidence type="ECO:0000256" key="2">
    <source>
        <dbReference type="ARBA" id="ARBA00009450"/>
    </source>
</evidence>
<comment type="subcellular location">
    <subcellularLocation>
        <location evidence="1">Cell outer membrane</location>
        <topology evidence="1">Multi-pass membrane protein</topology>
    </subcellularLocation>
</comment>
<dbReference type="PANTHER" id="PTHR33619:SF3">
    <property type="entry name" value="POLYSACCHARIDE EXPORT PROTEIN GFCE-RELATED"/>
    <property type="match status" value="1"/>
</dbReference>
<keyword evidence="11" id="KW-0472">Membrane</keyword>
<keyword evidence="8" id="KW-0625">Polysaccharide transport</keyword>
<dbReference type="InterPro" id="IPR003715">
    <property type="entry name" value="Poly_export_N"/>
</dbReference>
<name>A0A4R1KCV4_9BACT</name>
<dbReference type="GO" id="GO:0046930">
    <property type="term" value="C:pore complex"/>
    <property type="evidence" value="ECO:0007669"/>
    <property type="project" value="UniProtKB-KW"/>
</dbReference>
<keyword evidence="7 16" id="KW-0732">Signal</keyword>
<proteinExistence type="inferred from homology"/>
<evidence type="ECO:0000256" key="13">
    <source>
        <dbReference type="ARBA" id="ARBA00023237"/>
    </source>
</evidence>
<dbReference type="GO" id="GO:0009279">
    <property type="term" value="C:cell outer membrane"/>
    <property type="evidence" value="ECO:0007669"/>
    <property type="project" value="UniProtKB-SubCell"/>
</dbReference>
<protein>
    <submittedName>
        <fullName evidence="20">Protein involved in polysaccharide export with SLBB domain</fullName>
    </submittedName>
</protein>
<evidence type="ECO:0000256" key="7">
    <source>
        <dbReference type="ARBA" id="ARBA00022729"/>
    </source>
</evidence>
<dbReference type="RefSeq" id="WP_132872332.1">
    <property type="nucleotide sequence ID" value="NZ_SMGG01000003.1"/>
</dbReference>
<accession>A0A4R1KCV4</accession>
<dbReference type="InterPro" id="IPR049712">
    <property type="entry name" value="Poly_export"/>
</dbReference>
<comment type="caution">
    <text evidence="20">The sequence shown here is derived from an EMBL/GenBank/DDBJ whole genome shotgun (WGS) entry which is preliminary data.</text>
</comment>
<keyword evidence="10" id="KW-0626">Porin</keyword>
<dbReference type="PANTHER" id="PTHR33619">
    <property type="entry name" value="POLYSACCHARIDE EXPORT PROTEIN GFCE-RELATED"/>
    <property type="match status" value="1"/>
</dbReference>
<dbReference type="InterPro" id="IPR054765">
    <property type="entry name" value="SLBB_dom"/>
</dbReference>
<feature type="domain" description="Soluble ligand binding" evidence="18">
    <location>
        <begin position="459"/>
        <end position="500"/>
    </location>
</feature>
<reference evidence="20 21" key="1">
    <citation type="submission" date="2019-03" db="EMBL/GenBank/DDBJ databases">
        <title>Genomic Encyclopedia of Type Strains, Phase IV (KMG-IV): sequencing the most valuable type-strain genomes for metagenomic binning, comparative biology and taxonomic classification.</title>
        <authorList>
            <person name="Goeker M."/>
        </authorList>
    </citation>
    <scope>NUCLEOTIDE SEQUENCE [LARGE SCALE GENOMIC DNA]</scope>
    <source>
        <strain evidence="20 21">DSM 24984</strain>
    </source>
</reference>
<evidence type="ECO:0000256" key="9">
    <source>
        <dbReference type="ARBA" id="ARBA00023065"/>
    </source>
</evidence>
<feature type="region of interest" description="Disordered" evidence="15">
    <location>
        <begin position="50"/>
        <end position="76"/>
    </location>
</feature>
<gene>
    <name evidence="20" type="ORF">C8D98_0869</name>
</gene>
<feature type="domain" description="Soluble ligand binding" evidence="18">
    <location>
        <begin position="365"/>
        <end position="411"/>
    </location>
</feature>
<dbReference type="Gene3D" id="3.10.560.10">
    <property type="entry name" value="Outer membrane lipoprotein wza domain like"/>
    <property type="match status" value="8"/>
</dbReference>
<keyword evidence="14" id="KW-0449">Lipoprotein</keyword>
<feature type="domain" description="Soluble ligand binding" evidence="18">
    <location>
        <begin position="718"/>
        <end position="762"/>
    </location>
</feature>
<dbReference type="Pfam" id="PF02563">
    <property type="entry name" value="Poly_export"/>
    <property type="match status" value="1"/>
</dbReference>
<dbReference type="GO" id="GO:0015288">
    <property type="term" value="F:porin activity"/>
    <property type="evidence" value="ECO:0007669"/>
    <property type="project" value="UniProtKB-KW"/>
</dbReference>
<evidence type="ECO:0000256" key="5">
    <source>
        <dbReference type="ARBA" id="ARBA00022597"/>
    </source>
</evidence>
<evidence type="ECO:0000256" key="8">
    <source>
        <dbReference type="ARBA" id="ARBA00023047"/>
    </source>
</evidence>
<dbReference type="EMBL" id="SMGG01000003">
    <property type="protein sequence ID" value="TCK62344.1"/>
    <property type="molecule type" value="Genomic_DNA"/>
</dbReference>
<evidence type="ECO:0000313" key="20">
    <source>
        <dbReference type="EMBL" id="TCK62344.1"/>
    </source>
</evidence>
<evidence type="ECO:0000256" key="6">
    <source>
        <dbReference type="ARBA" id="ARBA00022692"/>
    </source>
</evidence>
<evidence type="ECO:0000256" key="1">
    <source>
        <dbReference type="ARBA" id="ARBA00004571"/>
    </source>
</evidence>
<feature type="signal peptide" evidence="16">
    <location>
        <begin position="1"/>
        <end position="18"/>
    </location>
</feature>
<dbReference type="InterPro" id="IPR019554">
    <property type="entry name" value="Soluble_ligand-bd"/>
</dbReference>
<dbReference type="GO" id="GO:0015159">
    <property type="term" value="F:polysaccharide transmembrane transporter activity"/>
    <property type="evidence" value="ECO:0007669"/>
    <property type="project" value="InterPro"/>
</dbReference>
<feature type="domain" description="Soluble ligand binding" evidence="18">
    <location>
        <begin position="631"/>
        <end position="681"/>
    </location>
</feature>
<organism evidence="20 21">
    <name type="scientific">Seleniivibrio woodruffii</name>
    <dbReference type="NCBI Taxonomy" id="1078050"/>
    <lineage>
        <taxon>Bacteria</taxon>
        <taxon>Pseudomonadati</taxon>
        <taxon>Deferribacterota</taxon>
        <taxon>Deferribacteres</taxon>
        <taxon>Deferribacterales</taxon>
        <taxon>Geovibrionaceae</taxon>
        <taxon>Seleniivibrio</taxon>
    </lineage>
</organism>
<comment type="similarity">
    <text evidence="2">Belongs to the BexD/CtrA/VexA family.</text>
</comment>
<evidence type="ECO:0000313" key="21">
    <source>
        <dbReference type="Proteomes" id="UP000294614"/>
    </source>
</evidence>
<dbReference type="OrthoDB" id="9808948at2"/>
<dbReference type="Proteomes" id="UP000294614">
    <property type="component" value="Unassembled WGS sequence"/>
</dbReference>
<evidence type="ECO:0000259" key="17">
    <source>
        <dbReference type="Pfam" id="PF02563"/>
    </source>
</evidence>
<feature type="compositionally biased region" description="Low complexity" evidence="15">
    <location>
        <begin position="51"/>
        <end position="68"/>
    </location>
</feature>
<dbReference type="Pfam" id="PF10531">
    <property type="entry name" value="SLBB"/>
    <property type="match status" value="6"/>
</dbReference>
<dbReference type="AlphaFoldDB" id="A0A4R1KCV4"/>
<sequence>MKKIFLLLLLAVSVCASAASLADEALFNQIINAQKDKLGITDRQSNVQDRNLQNTGQTGNTPQNNLQNVQTGNTTPNVIKQPKEVLIYGHDMFGTSDTASGSSNQFVADQNVNVPDDYVLGSGDTVRLQFWGRTAKTEELVLDRSGEAFSETLGKIVLGGQTYGQAKTIVEKMVQGMEGVSASLVISNTKTVKVLVSGGVNKPGYYIMNVFGNVTQAIVNAGGVKDFADIRRVAIIRNGRTVETIDYYELINKGSYRPKIQKLMPNDVIFVPRTTKRVLVEGAIKNEAYYDIRNENTVNDVIRLAGGLASNAVSNNVVVTRVNKTDLKYTVKSLDISKGRDASFRVEDGDKITIYGLNDKNLNSVKLTGNVVYPGNYEFRKGMRISDIIKSVSYLLPDTEMSASYIVRKDVKTSETVIVPFSLDRIMESKHSAYDIALQAYDEIVVVGKYTAMENIHIDVSGEVVSPGDYAAKNNATVYEMIVKAGGLTANSDKSAIEIISYLNGSYSSEYMDINKSMSAKAPLQGFIVVHGIYESAMLNYIEISGDIMNPGEFFFHKGMSLRELLDKAVSPDKKNIRYSILIYRKNTDTSGSEVFSLDLKNLSDPKVAYTLKQGDKVIVKQVTKEVKRYVNIEGAVFDPGTYQYADNLTAGQLITMAGGLKDSAYYDAIELIRKEIADGGVEQEFISVNKDEIAKFSLMAGDRLVVRDISEYNKMDYVTLSGEVKFPGRYPIKKGEKLSSIIERAGGFTDFAYLKGAAFSRVRVRVEKQKMLDKMIRNLEREILVNANVEAMTASTTTSIDSSELMLKTKDEFIKSMRNLKADGRVVLKLSHPRLLKGSSNDLDLENGDELYIPKAPSTVVVSGSVLSPGAFVYNSKMDWEDYIKLTGGLLSQADKKNIFIMKSDGTAQKANSETLAWSPQNDRWEFSFFSKTNPLDPGDIIMVPDNYNRVPWMRNIKDITQIMMQIAVTAGVLTNL</sequence>
<feature type="domain" description="SLBB" evidence="19">
    <location>
        <begin position="193"/>
        <end position="271"/>
    </location>
</feature>
<evidence type="ECO:0000256" key="4">
    <source>
        <dbReference type="ARBA" id="ARBA00022452"/>
    </source>
</evidence>
<evidence type="ECO:0000256" key="3">
    <source>
        <dbReference type="ARBA" id="ARBA00022448"/>
    </source>
</evidence>
<keyword evidence="4" id="KW-1134">Transmembrane beta strand</keyword>
<evidence type="ECO:0000256" key="10">
    <source>
        <dbReference type="ARBA" id="ARBA00023114"/>
    </source>
</evidence>